<feature type="non-terminal residue" evidence="1">
    <location>
        <position position="1"/>
    </location>
</feature>
<evidence type="ECO:0000313" key="2">
    <source>
        <dbReference type="Proteomes" id="UP000824469"/>
    </source>
</evidence>
<keyword evidence="2" id="KW-1185">Reference proteome</keyword>
<evidence type="ECO:0000313" key="1">
    <source>
        <dbReference type="EMBL" id="KAH9327036.1"/>
    </source>
</evidence>
<sequence length="119" mass="13853">MLHIPISVWRGLMMPWPSLSNYWILQPIHFSNLEPMPLVHSLKMPNMYVESATTNDGDLPNSRLSWSEHCMSRLGVGKYYGEKNPRFEKILDGHIRFDYVKIQSLLQLTTVSTRFLSCL</sequence>
<comment type="caution">
    <text evidence="1">The sequence shown here is derived from an EMBL/GenBank/DDBJ whole genome shotgun (WGS) entry which is preliminary data.</text>
</comment>
<dbReference type="AlphaFoldDB" id="A0AA38LK70"/>
<name>A0AA38LK70_TAXCH</name>
<proteinExistence type="predicted"/>
<dbReference type="Proteomes" id="UP000824469">
    <property type="component" value="Unassembled WGS sequence"/>
</dbReference>
<organism evidence="1 2">
    <name type="scientific">Taxus chinensis</name>
    <name type="common">Chinese yew</name>
    <name type="synonym">Taxus wallichiana var. chinensis</name>
    <dbReference type="NCBI Taxonomy" id="29808"/>
    <lineage>
        <taxon>Eukaryota</taxon>
        <taxon>Viridiplantae</taxon>
        <taxon>Streptophyta</taxon>
        <taxon>Embryophyta</taxon>
        <taxon>Tracheophyta</taxon>
        <taxon>Spermatophyta</taxon>
        <taxon>Pinopsida</taxon>
        <taxon>Pinidae</taxon>
        <taxon>Conifers II</taxon>
        <taxon>Cupressales</taxon>
        <taxon>Taxaceae</taxon>
        <taxon>Taxus</taxon>
    </lineage>
</organism>
<dbReference type="EMBL" id="JAHRHJ020000002">
    <property type="protein sequence ID" value="KAH9327036.1"/>
    <property type="molecule type" value="Genomic_DNA"/>
</dbReference>
<protein>
    <submittedName>
        <fullName evidence="1">Uncharacterized protein</fullName>
    </submittedName>
</protein>
<gene>
    <name evidence="1" type="ORF">KI387_007214</name>
</gene>
<accession>A0AA38LK70</accession>
<reference evidence="1 2" key="1">
    <citation type="journal article" date="2021" name="Nat. Plants">
        <title>The Taxus genome provides insights into paclitaxel biosynthesis.</title>
        <authorList>
            <person name="Xiong X."/>
            <person name="Gou J."/>
            <person name="Liao Q."/>
            <person name="Li Y."/>
            <person name="Zhou Q."/>
            <person name="Bi G."/>
            <person name="Li C."/>
            <person name="Du R."/>
            <person name="Wang X."/>
            <person name="Sun T."/>
            <person name="Guo L."/>
            <person name="Liang H."/>
            <person name="Lu P."/>
            <person name="Wu Y."/>
            <person name="Zhang Z."/>
            <person name="Ro D.K."/>
            <person name="Shang Y."/>
            <person name="Huang S."/>
            <person name="Yan J."/>
        </authorList>
    </citation>
    <scope>NUCLEOTIDE SEQUENCE [LARGE SCALE GENOMIC DNA]</scope>
    <source>
        <strain evidence="1">Ta-2019</strain>
    </source>
</reference>